<dbReference type="EMBL" id="QQSY01000001">
    <property type="protein sequence ID" value="RDI99728.1"/>
    <property type="molecule type" value="Genomic_DNA"/>
</dbReference>
<dbReference type="AlphaFoldDB" id="A0A370KAP6"/>
<organism evidence="1 2">
    <name type="scientific">Dyella solisilvae</name>
    <dbReference type="NCBI Taxonomy" id="1920168"/>
    <lineage>
        <taxon>Bacteria</taxon>
        <taxon>Pseudomonadati</taxon>
        <taxon>Pseudomonadota</taxon>
        <taxon>Gammaproteobacteria</taxon>
        <taxon>Lysobacterales</taxon>
        <taxon>Rhodanobacteraceae</taxon>
        <taxon>Dyella</taxon>
    </lineage>
</organism>
<evidence type="ECO:0000313" key="2">
    <source>
        <dbReference type="Proteomes" id="UP000254711"/>
    </source>
</evidence>
<keyword evidence="2" id="KW-1185">Reference proteome</keyword>
<accession>A0A370KAP6</accession>
<dbReference type="Proteomes" id="UP000254711">
    <property type="component" value="Unassembled WGS sequence"/>
</dbReference>
<comment type="caution">
    <text evidence="1">The sequence shown here is derived from an EMBL/GenBank/DDBJ whole genome shotgun (WGS) entry which is preliminary data.</text>
</comment>
<gene>
    <name evidence="1" type="ORF">DVT68_02480</name>
</gene>
<protein>
    <submittedName>
        <fullName evidence="1">Uncharacterized protein</fullName>
    </submittedName>
</protein>
<name>A0A370KAP6_9GAMM</name>
<sequence>MASPITVSLCNRQFRDRTSQFDFCTNGGQRAKRLEHQEEATRLRVLPLDVIPAKAGIQRLSLLV</sequence>
<evidence type="ECO:0000313" key="1">
    <source>
        <dbReference type="EMBL" id="RDI99728.1"/>
    </source>
</evidence>
<reference evidence="1 2" key="1">
    <citation type="submission" date="2018-07" db="EMBL/GenBank/DDBJ databases">
        <title>Dyella solisilvae sp. nov., isolated from the pine and broad-leaved mixed forest soil.</title>
        <authorList>
            <person name="Gao Z."/>
            <person name="Qiu L."/>
        </authorList>
    </citation>
    <scope>NUCLEOTIDE SEQUENCE [LARGE SCALE GENOMIC DNA]</scope>
    <source>
        <strain evidence="1 2">DHG54</strain>
    </source>
</reference>
<proteinExistence type="predicted"/>